<reference evidence="2" key="1">
    <citation type="submission" date="2018-12" db="EMBL/GenBank/DDBJ databases">
        <authorList>
            <person name="Sun L."/>
            <person name="Chen Z."/>
        </authorList>
    </citation>
    <scope>NUCLEOTIDE SEQUENCE [LARGE SCALE GENOMIC DNA]</scope>
    <source>
        <strain evidence="2">DSM 16012</strain>
    </source>
</reference>
<evidence type="ECO:0000313" key="3">
    <source>
        <dbReference type="Proteomes" id="UP000273811"/>
    </source>
</evidence>
<evidence type="ECO:0000256" key="1">
    <source>
        <dbReference type="SAM" id="Phobius"/>
    </source>
</evidence>
<dbReference type="RefSeq" id="WP_120068458.1">
    <property type="nucleotide sequence ID" value="NZ_CP126113.1"/>
</dbReference>
<comment type="caution">
    <text evidence="2">The sequence shown here is derived from an EMBL/GenBank/DDBJ whole genome shotgun (WGS) entry which is preliminary data.</text>
</comment>
<keyword evidence="1" id="KW-0812">Transmembrane</keyword>
<protein>
    <recommendedName>
        <fullName evidence="4">Type II secretion system protein</fullName>
    </recommendedName>
</protein>
<dbReference type="Proteomes" id="UP000273811">
    <property type="component" value="Unassembled WGS sequence"/>
</dbReference>
<gene>
    <name evidence="2" type="ORF">D4N35_000785</name>
</gene>
<dbReference type="OrthoDB" id="2453442at2"/>
<evidence type="ECO:0008006" key="4">
    <source>
        <dbReference type="Google" id="ProtNLM"/>
    </source>
</evidence>
<proteinExistence type="predicted"/>
<evidence type="ECO:0000313" key="2">
    <source>
        <dbReference type="EMBL" id="RWR15111.1"/>
    </source>
</evidence>
<accession>A0A443J382</accession>
<dbReference type="AlphaFoldDB" id="A0A443J382"/>
<name>A0A443J382_9BACI</name>
<keyword evidence="1" id="KW-0472">Membrane</keyword>
<organism evidence="2 3">
    <name type="scientific">Siminovitchia fortis</name>
    <dbReference type="NCBI Taxonomy" id="254758"/>
    <lineage>
        <taxon>Bacteria</taxon>
        <taxon>Bacillati</taxon>
        <taxon>Bacillota</taxon>
        <taxon>Bacilli</taxon>
        <taxon>Bacillales</taxon>
        <taxon>Bacillaceae</taxon>
        <taxon>Siminovitchia</taxon>
    </lineage>
</organism>
<keyword evidence="3" id="KW-1185">Reference proteome</keyword>
<sequence>MLRNEDGFTFLEGIVALGLLLLVISSFFPLMSNMLGHLKEGKKEMTAYRLMYEHAERHAAGGTMGSARIILHDTVFDLNIEENEKGDWKVCVGYEEKTHCVD</sequence>
<dbReference type="EMBL" id="QYTU02000001">
    <property type="protein sequence ID" value="RWR15111.1"/>
    <property type="molecule type" value="Genomic_DNA"/>
</dbReference>
<keyword evidence="1" id="KW-1133">Transmembrane helix</keyword>
<feature type="transmembrane region" description="Helical" evidence="1">
    <location>
        <begin position="14"/>
        <end position="35"/>
    </location>
</feature>